<dbReference type="Pfam" id="PF14031">
    <property type="entry name" value="D-ser_dehydrat"/>
    <property type="match status" value="1"/>
</dbReference>
<evidence type="ECO:0000256" key="2">
    <source>
        <dbReference type="ARBA" id="ARBA00023239"/>
    </source>
</evidence>
<dbReference type="InterPro" id="IPR029066">
    <property type="entry name" value="PLP-binding_barrel"/>
</dbReference>
<keyword evidence="4" id="KW-0413">Isomerase</keyword>
<dbReference type="EC" id="5.1.1.1" evidence="4"/>
<dbReference type="SMART" id="SM01119">
    <property type="entry name" value="D-ser_dehydrat"/>
    <property type="match status" value="1"/>
</dbReference>
<dbReference type="InterPro" id="IPR051466">
    <property type="entry name" value="D-amino_acid_metab_enzyme"/>
</dbReference>
<comment type="caution">
    <text evidence="4">The sequence shown here is derived from an EMBL/GenBank/DDBJ whole genome shotgun (WGS) entry which is preliminary data.</text>
</comment>
<evidence type="ECO:0000256" key="1">
    <source>
        <dbReference type="ARBA" id="ARBA00005323"/>
    </source>
</evidence>
<dbReference type="GO" id="GO:0008784">
    <property type="term" value="F:alanine racemase activity"/>
    <property type="evidence" value="ECO:0007669"/>
    <property type="project" value="UniProtKB-EC"/>
</dbReference>
<dbReference type="RefSeq" id="WP_413781340.1">
    <property type="nucleotide sequence ID" value="NZ_JAUOZS010000001.1"/>
</dbReference>
<keyword evidence="5" id="KW-1185">Reference proteome</keyword>
<evidence type="ECO:0000259" key="3">
    <source>
        <dbReference type="SMART" id="SM01119"/>
    </source>
</evidence>
<dbReference type="Pfam" id="PF01168">
    <property type="entry name" value="Ala_racemase_N"/>
    <property type="match status" value="1"/>
</dbReference>
<comment type="similarity">
    <text evidence="1">Belongs to the DSD1 family.</text>
</comment>
<name>A0ABU3P412_9FIRM</name>
<accession>A0ABU3P412</accession>
<dbReference type="Gene3D" id="3.20.20.10">
    <property type="entry name" value="Alanine racemase"/>
    <property type="match status" value="1"/>
</dbReference>
<sequence length="371" mass="38011">MNIRDLATPSFLLDLDVFEANLRDMAAMCGRAGVELWPMVKTHKSTVIARWQKEAGAAGFLTGTLDEAEQLAAAGFADLTLAYPVAGRANIDRIIALARRARITVSLDGIAAARALAAALAGAGLEIDYLIIIDSGLHRFGVPPHQAAELAAALSGYKKLRLRGVATHPGQVYGAGDREGVAAAAAAEVAALAQAREVLLSHGFAVDTVAAGSTPTAAAAAASGVVTALRPGNYVFYDNTQVALGVVPPARCALAVLATVLSRPRPDTLIIDAGSKCLGLDKGAHGSSLLAGFGLVAGHPELTVAGLSEEVGRVAITGETGLDVGDKLAVIPNHACAAANLTGWLIGHRQGNTECAIPIDMRGNSRLPATF</sequence>
<reference evidence="4 5" key="1">
    <citation type="submission" date="2023-07" db="EMBL/GenBank/DDBJ databases">
        <title>The novel representative of Negativicutes class, Anaeroselena agilis gen. nov. sp. nov.</title>
        <authorList>
            <person name="Prokofeva M.I."/>
            <person name="Elcheninov A.G."/>
            <person name="Klyukina A."/>
            <person name="Kublanov I.V."/>
            <person name="Frolov E.N."/>
            <person name="Podosokorskaya O.A."/>
        </authorList>
    </citation>
    <scope>NUCLEOTIDE SEQUENCE [LARGE SCALE GENOMIC DNA]</scope>
    <source>
        <strain evidence="4 5">4137-cl</strain>
    </source>
</reference>
<evidence type="ECO:0000313" key="4">
    <source>
        <dbReference type="EMBL" id="MDT8902871.1"/>
    </source>
</evidence>
<dbReference type="PANTHER" id="PTHR28004">
    <property type="entry name" value="ZGC:162816-RELATED"/>
    <property type="match status" value="1"/>
</dbReference>
<evidence type="ECO:0000313" key="5">
    <source>
        <dbReference type="Proteomes" id="UP001254848"/>
    </source>
</evidence>
<dbReference type="InterPro" id="IPR001608">
    <property type="entry name" value="Ala_racemase_N"/>
</dbReference>
<keyword evidence="2" id="KW-0456">Lyase</keyword>
<proteinExistence type="inferred from homology"/>
<gene>
    <name evidence="4" type="ORF">Q4T40_16640</name>
</gene>
<dbReference type="Gene3D" id="2.40.37.20">
    <property type="entry name" value="D-serine dehydratase-like domain"/>
    <property type="match status" value="1"/>
</dbReference>
<feature type="domain" description="D-serine dehydratase-like" evidence="3">
    <location>
        <begin position="253"/>
        <end position="349"/>
    </location>
</feature>
<dbReference type="PANTHER" id="PTHR28004:SF2">
    <property type="entry name" value="D-SERINE DEHYDRATASE"/>
    <property type="match status" value="1"/>
</dbReference>
<dbReference type="InterPro" id="IPR026956">
    <property type="entry name" value="D-ser_dehydrat-like_dom"/>
</dbReference>
<dbReference type="EMBL" id="JAUOZS010000001">
    <property type="protein sequence ID" value="MDT8902871.1"/>
    <property type="molecule type" value="Genomic_DNA"/>
</dbReference>
<dbReference type="SUPFAM" id="SSF51419">
    <property type="entry name" value="PLP-binding barrel"/>
    <property type="match status" value="1"/>
</dbReference>
<dbReference type="Proteomes" id="UP001254848">
    <property type="component" value="Unassembled WGS sequence"/>
</dbReference>
<organism evidence="4 5">
    <name type="scientific">Anaeroselena agilis</name>
    <dbReference type="NCBI Taxonomy" id="3063788"/>
    <lineage>
        <taxon>Bacteria</taxon>
        <taxon>Bacillati</taxon>
        <taxon>Bacillota</taxon>
        <taxon>Negativicutes</taxon>
        <taxon>Acetonemataceae</taxon>
        <taxon>Anaeroselena</taxon>
    </lineage>
</organism>
<protein>
    <submittedName>
        <fullName evidence="4">Alanine racemase</fullName>
        <ecNumber evidence="4">5.1.1.1</ecNumber>
    </submittedName>
</protein>
<dbReference type="InterPro" id="IPR042208">
    <property type="entry name" value="D-ser_dehydrat-like_sf"/>
</dbReference>